<feature type="region of interest" description="Disordered" evidence="1">
    <location>
        <begin position="102"/>
        <end position="158"/>
    </location>
</feature>
<reference evidence="2" key="2">
    <citation type="submission" date="2022-06" db="UniProtKB">
        <authorList>
            <consortium name="EnsemblMetazoa"/>
        </authorList>
    </citation>
    <scope>IDENTIFICATION</scope>
    <source>
        <strain evidence="2">PS312</strain>
    </source>
</reference>
<accession>A0A2A6B504</accession>
<dbReference type="Proteomes" id="UP000005239">
    <property type="component" value="Unassembled WGS sequence"/>
</dbReference>
<keyword evidence="3" id="KW-1185">Reference proteome</keyword>
<name>A0A2A6B504_PRIPA</name>
<reference evidence="3" key="1">
    <citation type="journal article" date="2008" name="Nat. Genet.">
        <title>The Pristionchus pacificus genome provides a unique perspective on nematode lifestyle and parasitism.</title>
        <authorList>
            <person name="Dieterich C."/>
            <person name="Clifton S.W."/>
            <person name="Schuster L.N."/>
            <person name="Chinwalla A."/>
            <person name="Delehaunty K."/>
            <person name="Dinkelacker I."/>
            <person name="Fulton L."/>
            <person name="Fulton R."/>
            <person name="Godfrey J."/>
            <person name="Minx P."/>
            <person name="Mitreva M."/>
            <person name="Roeseler W."/>
            <person name="Tian H."/>
            <person name="Witte H."/>
            <person name="Yang S.P."/>
            <person name="Wilson R.K."/>
            <person name="Sommer R.J."/>
        </authorList>
    </citation>
    <scope>NUCLEOTIDE SEQUENCE [LARGE SCALE GENOMIC DNA]</scope>
    <source>
        <strain evidence="3">PS312</strain>
    </source>
</reference>
<dbReference type="AlphaFoldDB" id="A0A2A6B504"/>
<evidence type="ECO:0000313" key="2">
    <source>
        <dbReference type="EnsemblMetazoa" id="PPA33910.1"/>
    </source>
</evidence>
<accession>A0A8R1UMI5</accession>
<protein>
    <submittedName>
        <fullName evidence="2">Uncharacterized protein</fullName>
    </submittedName>
</protein>
<gene>
    <name evidence="2" type="primary">WBGene00272279</name>
</gene>
<feature type="region of interest" description="Disordered" evidence="1">
    <location>
        <begin position="1"/>
        <end position="27"/>
    </location>
</feature>
<organism evidence="2 3">
    <name type="scientific">Pristionchus pacificus</name>
    <name type="common">Parasitic nematode worm</name>
    <dbReference type="NCBI Taxonomy" id="54126"/>
    <lineage>
        <taxon>Eukaryota</taxon>
        <taxon>Metazoa</taxon>
        <taxon>Ecdysozoa</taxon>
        <taxon>Nematoda</taxon>
        <taxon>Chromadorea</taxon>
        <taxon>Rhabditida</taxon>
        <taxon>Rhabditina</taxon>
        <taxon>Diplogasteromorpha</taxon>
        <taxon>Diplogasteroidea</taxon>
        <taxon>Neodiplogasteridae</taxon>
        <taxon>Pristionchus</taxon>
    </lineage>
</organism>
<sequence>MPVFTRPPKKANKPSAKINTENADPHHEIKATPISRPTEALAAIEEVLQSMTLVGVSPAVKVEPQDVLRWIIAYAEEGMEYEYGGEFDLMITAAAAAYKKKSNTAFPKESKKARRDGPNVTKTSNIPSKGEEDEEEWHDEDTRGSFNPADPKCKCAIS</sequence>
<proteinExistence type="predicted"/>
<evidence type="ECO:0000256" key="1">
    <source>
        <dbReference type="SAM" id="MobiDB-lite"/>
    </source>
</evidence>
<dbReference type="EnsemblMetazoa" id="PPA33910.1">
    <property type="protein sequence ID" value="PPA33910.1"/>
    <property type="gene ID" value="WBGene00272279"/>
</dbReference>
<evidence type="ECO:0000313" key="3">
    <source>
        <dbReference type="Proteomes" id="UP000005239"/>
    </source>
</evidence>